<dbReference type="InterPro" id="IPR050832">
    <property type="entry name" value="Bact_Acetyltransf"/>
</dbReference>
<protein>
    <recommendedName>
        <fullName evidence="3">N-acetyltransferase domain-containing protein</fullName>
    </recommendedName>
</protein>
<dbReference type="EMBL" id="BMJG01000001">
    <property type="protein sequence ID" value="GGC23810.1"/>
    <property type="molecule type" value="Genomic_DNA"/>
</dbReference>
<keyword evidence="2" id="KW-0012">Acyltransferase</keyword>
<dbReference type="PANTHER" id="PTHR43877">
    <property type="entry name" value="AMINOALKYLPHOSPHONATE N-ACETYLTRANSFERASE-RELATED-RELATED"/>
    <property type="match status" value="1"/>
</dbReference>
<evidence type="ECO:0000313" key="4">
    <source>
        <dbReference type="EMBL" id="GGC23810.1"/>
    </source>
</evidence>
<comment type="caution">
    <text evidence="4">The sequence shown here is derived from an EMBL/GenBank/DDBJ whole genome shotgun (WGS) entry which is preliminary data.</text>
</comment>
<dbReference type="RefSeq" id="WP_308423760.1">
    <property type="nucleotide sequence ID" value="NZ_BMJG01000001.1"/>
</dbReference>
<evidence type="ECO:0000259" key="3">
    <source>
        <dbReference type="PROSITE" id="PS51186"/>
    </source>
</evidence>
<evidence type="ECO:0000313" key="5">
    <source>
        <dbReference type="Proteomes" id="UP000632322"/>
    </source>
</evidence>
<keyword evidence="5" id="KW-1185">Reference proteome</keyword>
<dbReference type="Proteomes" id="UP000632322">
    <property type="component" value="Unassembled WGS sequence"/>
</dbReference>
<dbReference type="InterPro" id="IPR000182">
    <property type="entry name" value="GNAT_dom"/>
</dbReference>
<reference evidence="5" key="1">
    <citation type="journal article" date="2019" name="Int. J. Syst. Evol. Microbiol.">
        <title>The Global Catalogue of Microorganisms (GCM) 10K type strain sequencing project: providing services to taxonomists for standard genome sequencing and annotation.</title>
        <authorList>
            <consortium name="The Broad Institute Genomics Platform"/>
            <consortium name="The Broad Institute Genome Sequencing Center for Infectious Disease"/>
            <person name="Wu L."/>
            <person name="Ma J."/>
        </authorList>
    </citation>
    <scope>NUCLEOTIDE SEQUENCE [LARGE SCALE GENOMIC DNA]</scope>
    <source>
        <strain evidence="5">CGMCC 1.15472</strain>
    </source>
</reference>
<evidence type="ECO:0000256" key="2">
    <source>
        <dbReference type="ARBA" id="ARBA00023315"/>
    </source>
</evidence>
<organism evidence="4 5">
    <name type="scientific">Brevibacterium sediminis</name>
    <dbReference type="NCBI Taxonomy" id="1857024"/>
    <lineage>
        <taxon>Bacteria</taxon>
        <taxon>Bacillati</taxon>
        <taxon>Actinomycetota</taxon>
        <taxon>Actinomycetes</taxon>
        <taxon>Micrococcales</taxon>
        <taxon>Brevibacteriaceae</taxon>
        <taxon>Brevibacterium</taxon>
    </lineage>
</organism>
<dbReference type="InterPro" id="IPR016181">
    <property type="entry name" value="Acyl_CoA_acyltransferase"/>
</dbReference>
<dbReference type="CDD" id="cd04301">
    <property type="entry name" value="NAT_SF"/>
    <property type="match status" value="1"/>
</dbReference>
<sequence>MSVKLTRVDPHGCDDHDLTEFYTTEEFPFHARLSRWSAEEVRQRIADGYFISEETKTFWLVHSELGRIGIVRLEDLRDETPMFDLRLASRFRGRGLGVEALTAITAHVFSTTGAIRLEGQTREDNHAMRAVFDRAGWTKEAHYRRSWPVIGSDPLDSVGYAILREEWETGVVHELHWHDRRHFREQTRAGITYSSNTPPSCSEMLALYNSVGWSAYTNAPERLVRSVLNSSHVVCAHQAELLVGLARVVSDFGTLVYLQDVLVAPGMQRRGIGAELVARVLEPFADVRQTVLLTDADPGLAEFYTSLGFSEAAPSAGAAVRAFVR</sequence>
<dbReference type="Gene3D" id="3.40.630.30">
    <property type="match status" value="2"/>
</dbReference>
<keyword evidence="1" id="KW-0808">Transferase</keyword>
<dbReference type="Pfam" id="PF13302">
    <property type="entry name" value="Acetyltransf_3"/>
    <property type="match status" value="1"/>
</dbReference>
<name>A0ABQ1LHH7_9MICO</name>
<dbReference type="SUPFAM" id="SSF55729">
    <property type="entry name" value="Acyl-CoA N-acyltransferases (Nat)"/>
    <property type="match status" value="2"/>
</dbReference>
<proteinExistence type="predicted"/>
<gene>
    <name evidence="4" type="ORF">GCM10010974_03040</name>
</gene>
<feature type="domain" description="N-acetyltransferase" evidence="3">
    <location>
        <begin position="191"/>
        <end position="325"/>
    </location>
</feature>
<accession>A0ABQ1LHH7</accession>
<feature type="domain" description="N-acetyltransferase" evidence="3">
    <location>
        <begin position="3"/>
        <end position="156"/>
    </location>
</feature>
<evidence type="ECO:0000256" key="1">
    <source>
        <dbReference type="ARBA" id="ARBA00022679"/>
    </source>
</evidence>
<dbReference type="PROSITE" id="PS51186">
    <property type="entry name" value="GNAT"/>
    <property type="match status" value="2"/>
</dbReference>
<dbReference type="Pfam" id="PF13673">
    <property type="entry name" value="Acetyltransf_10"/>
    <property type="match status" value="1"/>
</dbReference>